<accession>A0A482X3F6</accession>
<organism evidence="3 4">
    <name type="scientific">Laodelphax striatellus</name>
    <name type="common">Small brown planthopper</name>
    <name type="synonym">Delphax striatella</name>
    <dbReference type="NCBI Taxonomy" id="195883"/>
    <lineage>
        <taxon>Eukaryota</taxon>
        <taxon>Metazoa</taxon>
        <taxon>Ecdysozoa</taxon>
        <taxon>Arthropoda</taxon>
        <taxon>Hexapoda</taxon>
        <taxon>Insecta</taxon>
        <taxon>Pterygota</taxon>
        <taxon>Neoptera</taxon>
        <taxon>Paraneoptera</taxon>
        <taxon>Hemiptera</taxon>
        <taxon>Auchenorrhyncha</taxon>
        <taxon>Fulgoroidea</taxon>
        <taxon>Delphacidae</taxon>
        <taxon>Criomorphinae</taxon>
        <taxon>Laodelphax</taxon>
    </lineage>
</organism>
<dbReference type="Gene3D" id="3.30.70.1820">
    <property type="entry name" value="L1 transposable element, RRM domain"/>
    <property type="match status" value="1"/>
</dbReference>
<reference evidence="3 4" key="1">
    <citation type="journal article" date="2017" name="Gigascience">
        <title>Genome sequence of the small brown planthopper, Laodelphax striatellus.</title>
        <authorList>
            <person name="Zhu J."/>
            <person name="Jiang F."/>
            <person name="Wang X."/>
            <person name="Yang P."/>
            <person name="Bao Y."/>
            <person name="Zhao W."/>
            <person name="Wang W."/>
            <person name="Lu H."/>
            <person name="Wang Q."/>
            <person name="Cui N."/>
            <person name="Li J."/>
            <person name="Chen X."/>
            <person name="Luo L."/>
            <person name="Yu J."/>
            <person name="Kang L."/>
            <person name="Cui F."/>
        </authorList>
    </citation>
    <scope>NUCLEOTIDE SEQUENCE [LARGE SCALE GENOMIC DNA]</scope>
    <source>
        <strain evidence="3">Lst14</strain>
    </source>
</reference>
<comment type="caution">
    <text evidence="3">The sequence shown here is derived from an EMBL/GenBank/DDBJ whole genome shotgun (WGS) entry which is preliminary data.</text>
</comment>
<protein>
    <recommendedName>
        <fullName evidence="2">FP protein C-terminal domain-containing protein</fullName>
    </recommendedName>
</protein>
<dbReference type="InterPro" id="IPR057251">
    <property type="entry name" value="FP_C"/>
</dbReference>
<name>A0A482X3F6_LAOST</name>
<keyword evidence="4" id="KW-1185">Reference proteome</keyword>
<feature type="compositionally biased region" description="Basic and acidic residues" evidence="1">
    <location>
        <begin position="30"/>
        <end position="52"/>
    </location>
</feature>
<evidence type="ECO:0000259" key="2">
    <source>
        <dbReference type="Pfam" id="PF25298"/>
    </source>
</evidence>
<dbReference type="OrthoDB" id="6630015at2759"/>
<evidence type="ECO:0000256" key="1">
    <source>
        <dbReference type="SAM" id="MobiDB-lite"/>
    </source>
</evidence>
<evidence type="ECO:0000313" key="3">
    <source>
        <dbReference type="EMBL" id="RZF39791.1"/>
    </source>
</evidence>
<dbReference type="AlphaFoldDB" id="A0A482X3F6"/>
<dbReference type="STRING" id="195883.A0A482X3F6"/>
<dbReference type="Proteomes" id="UP000291343">
    <property type="component" value="Unassembled WGS sequence"/>
</dbReference>
<dbReference type="EMBL" id="QKKF02019547">
    <property type="protein sequence ID" value="RZF39791.1"/>
    <property type="molecule type" value="Genomic_DNA"/>
</dbReference>
<feature type="region of interest" description="Disordered" evidence="1">
    <location>
        <begin position="30"/>
        <end position="65"/>
    </location>
</feature>
<feature type="domain" description="FP protein C-terminal" evidence="2">
    <location>
        <begin position="190"/>
        <end position="242"/>
    </location>
</feature>
<evidence type="ECO:0000313" key="4">
    <source>
        <dbReference type="Proteomes" id="UP000291343"/>
    </source>
</evidence>
<dbReference type="InParanoid" id="A0A482X3F6"/>
<dbReference type="SMR" id="A0A482X3F6"/>
<proteinExistence type="predicted"/>
<gene>
    <name evidence="3" type="ORF">LSTR_LSTR000439</name>
</gene>
<sequence length="251" mass="28864">MNAAMKLDLIRLSNMLLSFMYDIVRKDPSEKSLAKQNGKRHDEGSEGRDRIVLSEGNKPFGKQRGENKCLQSRVSELGKRLSELEQYSRKNTLEIFGIPERTNESDSSLMKTVIDVGRALGVTLKEEGIAACHRIPSANRQGSGIIVKFLRREDPDKLLAKRKVKRDFSTRHVSGHTDDNPIYINLSLSKERRMLFAKARKLKSEFNYKYVWTDRNGRVKVRRDDDRSSKVFVIDDENDLDCLMGREVSKK</sequence>
<dbReference type="Pfam" id="PF25298">
    <property type="entry name" value="Baculo_FP_2nd"/>
    <property type="match status" value="1"/>
</dbReference>